<comment type="caution">
    <text evidence="2">The sequence shown here is derived from an EMBL/GenBank/DDBJ whole genome shotgun (WGS) entry which is preliminary data.</text>
</comment>
<evidence type="ECO:0000313" key="3">
    <source>
        <dbReference type="Proteomes" id="UP000824062"/>
    </source>
</evidence>
<sequence length="98" mass="10513">MLSYLIIALGVPALVMPVLAAASPRSWSRVLGLLAASYFFIALCLTTVLWCNAVFAVSDVSSLLDTVNGWLFGAAFLMAWTTAFAVVALVRMRSRARG</sequence>
<dbReference type="AlphaFoldDB" id="A0A9D2EZR2"/>
<evidence type="ECO:0000256" key="1">
    <source>
        <dbReference type="SAM" id="Phobius"/>
    </source>
</evidence>
<accession>A0A9D2EZR2</accession>
<organism evidence="2 3">
    <name type="scientific">Candidatus Olsenella pullistercoris</name>
    <dbReference type="NCBI Taxonomy" id="2838712"/>
    <lineage>
        <taxon>Bacteria</taxon>
        <taxon>Bacillati</taxon>
        <taxon>Actinomycetota</taxon>
        <taxon>Coriobacteriia</taxon>
        <taxon>Coriobacteriales</taxon>
        <taxon>Atopobiaceae</taxon>
        <taxon>Olsenella</taxon>
    </lineage>
</organism>
<feature type="transmembrane region" description="Helical" evidence="1">
    <location>
        <begin position="70"/>
        <end position="90"/>
    </location>
</feature>
<dbReference type="Proteomes" id="UP000824062">
    <property type="component" value="Unassembled WGS sequence"/>
</dbReference>
<keyword evidence="1" id="KW-0472">Membrane</keyword>
<gene>
    <name evidence="2" type="ORF">IAA19_04695</name>
</gene>
<keyword evidence="1" id="KW-1133">Transmembrane helix</keyword>
<evidence type="ECO:0000313" key="2">
    <source>
        <dbReference type="EMBL" id="HIZ46300.1"/>
    </source>
</evidence>
<dbReference type="EMBL" id="DXBM01000042">
    <property type="protein sequence ID" value="HIZ46300.1"/>
    <property type="molecule type" value="Genomic_DNA"/>
</dbReference>
<protein>
    <submittedName>
        <fullName evidence="2">Uncharacterized protein</fullName>
    </submittedName>
</protein>
<feature type="transmembrane region" description="Helical" evidence="1">
    <location>
        <begin position="6"/>
        <end position="23"/>
    </location>
</feature>
<proteinExistence type="predicted"/>
<name>A0A9D2EZR2_9ACTN</name>
<keyword evidence="1" id="KW-0812">Transmembrane</keyword>
<reference evidence="2" key="2">
    <citation type="submission" date="2021-04" db="EMBL/GenBank/DDBJ databases">
        <authorList>
            <person name="Gilroy R."/>
        </authorList>
    </citation>
    <scope>NUCLEOTIDE SEQUENCE</scope>
    <source>
        <strain evidence="2">ChiHjej12B11-14209</strain>
    </source>
</reference>
<feature type="transmembrane region" description="Helical" evidence="1">
    <location>
        <begin position="30"/>
        <end position="50"/>
    </location>
</feature>
<reference evidence="2" key="1">
    <citation type="journal article" date="2021" name="PeerJ">
        <title>Extensive microbial diversity within the chicken gut microbiome revealed by metagenomics and culture.</title>
        <authorList>
            <person name="Gilroy R."/>
            <person name="Ravi A."/>
            <person name="Getino M."/>
            <person name="Pursley I."/>
            <person name="Horton D.L."/>
            <person name="Alikhan N.F."/>
            <person name="Baker D."/>
            <person name="Gharbi K."/>
            <person name="Hall N."/>
            <person name="Watson M."/>
            <person name="Adriaenssens E.M."/>
            <person name="Foster-Nyarko E."/>
            <person name="Jarju S."/>
            <person name="Secka A."/>
            <person name="Antonio M."/>
            <person name="Oren A."/>
            <person name="Chaudhuri R.R."/>
            <person name="La Ragione R."/>
            <person name="Hildebrand F."/>
            <person name="Pallen M.J."/>
        </authorList>
    </citation>
    <scope>NUCLEOTIDE SEQUENCE</scope>
    <source>
        <strain evidence="2">ChiHjej12B11-14209</strain>
    </source>
</reference>